<evidence type="ECO:0000313" key="14">
    <source>
        <dbReference type="Proteomes" id="UP000749559"/>
    </source>
</evidence>
<dbReference type="SUPFAM" id="SSF81524">
    <property type="entry name" value="14 kDa protein of cytochrome bc1 complex (Ubiquinol-cytochrome c reductase)"/>
    <property type="match status" value="1"/>
</dbReference>
<dbReference type="AlphaFoldDB" id="A0A8J1U9J6"/>
<comment type="caution">
    <text evidence="13">The sequence shown here is derived from an EMBL/GenBank/DDBJ whole genome shotgun (WGS) entry which is preliminary data.</text>
</comment>
<keyword evidence="4 12" id="KW-0813">Transport</keyword>
<evidence type="ECO:0000256" key="1">
    <source>
        <dbReference type="ARBA" id="ARBA00004443"/>
    </source>
</evidence>
<name>A0A8J1U9J6_OWEFU</name>
<protein>
    <recommendedName>
        <fullName evidence="3 12">Cytochrome b-c1 complex subunit 7</fullName>
    </recommendedName>
</protein>
<evidence type="ECO:0000256" key="12">
    <source>
        <dbReference type="PIRNR" id="PIRNR000022"/>
    </source>
</evidence>
<dbReference type="PANTHER" id="PTHR12022:SF0">
    <property type="entry name" value="CYTOCHROME B-C1 COMPLEX SUBUNIT 7"/>
    <property type="match status" value="1"/>
</dbReference>
<evidence type="ECO:0000256" key="9">
    <source>
        <dbReference type="ARBA" id="ARBA00023136"/>
    </source>
</evidence>
<reference evidence="13" key="1">
    <citation type="submission" date="2022-03" db="EMBL/GenBank/DDBJ databases">
        <authorList>
            <person name="Martin C."/>
        </authorList>
    </citation>
    <scope>NUCLEOTIDE SEQUENCE</scope>
</reference>
<dbReference type="Gene3D" id="1.10.1090.10">
    <property type="entry name" value="Cytochrome b-c1 complex subunit 7"/>
    <property type="match status" value="1"/>
</dbReference>
<organism evidence="13 14">
    <name type="scientific">Owenia fusiformis</name>
    <name type="common">Polychaete worm</name>
    <dbReference type="NCBI Taxonomy" id="6347"/>
    <lineage>
        <taxon>Eukaryota</taxon>
        <taxon>Metazoa</taxon>
        <taxon>Spiralia</taxon>
        <taxon>Lophotrochozoa</taxon>
        <taxon>Annelida</taxon>
        <taxon>Polychaeta</taxon>
        <taxon>Sedentaria</taxon>
        <taxon>Canalipalpata</taxon>
        <taxon>Sabellida</taxon>
        <taxon>Oweniida</taxon>
        <taxon>Oweniidae</taxon>
        <taxon>Owenia</taxon>
    </lineage>
</organism>
<comment type="subunit">
    <text evidence="10">Component of the ubiquinol-cytochrome c oxidoreductase (cytochrome b-c1 complex, complex III, CIII), a multisubunit enzyme composed of 3 respiratory subunits cytochrome b, cytochrome c1 and Rieske protein, 2 core protein subunits, and additional low-molecular weight protein subunits. The complex exists as an obligatory dimer and forms supercomplexes (SCs) in the inner mitochondrial membrane with cytochrome c oxidase (complex IV, CIV).</text>
</comment>
<evidence type="ECO:0000256" key="3">
    <source>
        <dbReference type="ARBA" id="ARBA00016323"/>
    </source>
</evidence>
<evidence type="ECO:0000313" key="13">
    <source>
        <dbReference type="EMBL" id="CAH1773494.1"/>
    </source>
</evidence>
<comment type="subunit">
    <text evidence="11">Component of the ubiquinol-cytochrome c oxidoreductase (cytochrome b-c1 complex, complex III, CIII), a multisubunit enzyme composed of 11 subunits. The complex is composed of 3 respiratory subunits cytochrome b, cytochrome c1 and Rieske protein UQCRFS1, 2 core protein subunits UQCRC1/QCR1 and UQCRC2/QCR2, and 6 low-molecular weight protein subunits UQCRH/QCR6, UQCRB/QCR7, UQCRQ/QCR8, UQCR10/QCR9, UQCR11/QCR10 and subunit 9, the cleavage product of Rieske protein UQCRFS1. The complex exists as an obligatory dimer and forms supercomplexes (SCs) in the inner mitochondrial membrane with NADH-ubiquinone oxidoreductase (complex I, CI) and cytochrome c oxidase (complex IV, CIV), resulting in different assemblies (supercomplex SCI(1)III(2)IV(1) and megacomplex MCI(2)III(2)IV(2)).</text>
</comment>
<dbReference type="PIRSF" id="PIRSF000022">
    <property type="entry name" value="Bc1_14K"/>
    <property type="match status" value="1"/>
</dbReference>
<evidence type="ECO:0000256" key="11">
    <source>
        <dbReference type="ARBA" id="ARBA00046393"/>
    </source>
</evidence>
<keyword evidence="9 12" id="KW-0472">Membrane</keyword>
<dbReference type="Pfam" id="PF02271">
    <property type="entry name" value="UCR_14kD"/>
    <property type="match status" value="1"/>
</dbReference>
<dbReference type="GO" id="GO:0006122">
    <property type="term" value="P:mitochondrial electron transport, ubiquinol to cytochrome c"/>
    <property type="evidence" value="ECO:0007669"/>
    <property type="project" value="InterPro"/>
</dbReference>
<evidence type="ECO:0000256" key="7">
    <source>
        <dbReference type="ARBA" id="ARBA00022982"/>
    </source>
</evidence>
<dbReference type="InterPro" id="IPR003197">
    <property type="entry name" value="QCR7"/>
</dbReference>
<dbReference type="PANTHER" id="PTHR12022">
    <property type="entry name" value="UBIQUINOL-CYTOCHROME C REDUCTASE COMPLEX 14 KD PROTEIN"/>
    <property type="match status" value="1"/>
</dbReference>
<dbReference type="InterPro" id="IPR036544">
    <property type="entry name" value="QCR7_sf"/>
</dbReference>
<keyword evidence="8 12" id="KW-0496">Mitochondrion</keyword>
<dbReference type="OrthoDB" id="425749at2759"/>
<evidence type="ECO:0000256" key="8">
    <source>
        <dbReference type="ARBA" id="ARBA00023128"/>
    </source>
</evidence>
<gene>
    <name evidence="13" type="ORF">OFUS_LOCUS1084</name>
</gene>
<sequence length="113" mass="13542">MAAPRKVVQAVRPAWRVALSKWAYNMSYFNQLGLMRDDCLNETPQVSEALRRLPRNVMDERQFRITRALNLSAKKITLPKEQWTKYEDDVHYLQPYLEEVERESKEKAEWNKQ</sequence>
<evidence type="ECO:0000256" key="5">
    <source>
        <dbReference type="ARBA" id="ARBA00022660"/>
    </source>
</evidence>
<dbReference type="Proteomes" id="UP000749559">
    <property type="component" value="Unassembled WGS sequence"/>
</dbReference>
<accession>A0A8J1U9J6</accession>
<comment type="subcellular location">
    <subcellularLocation>
        <location evidence="1">Mitochondrion inner membrane</location>
        <topology evidence="1">Peripheral membrane protein</topology>
        <orientation evidence="1">Matrix side</orientation>
    </subcellularLocation>
</comment>
<evidence type="ECO:0000256" key="2">
    <source>
        <dbReference type="ARBA" id="ARBA00008554"/>
    </source>
</evidence>
<keyword evidence="5 12" id="KW-0679">Respiratory chain</keyword>
<evidence type="ECO:0000256" key="6">
    <source>
        <dbReference type="ARBA" id="ARBA00022792"/>
    </source>
</evidence>
<comment type="similarity">
    <text evidence="2 12">Belongs to the UQCRB/QCR7 family.</text>
</comment>
<dbReference type="GO" id="GO:0045275">
    <property type="term" value="C:respiratory chain complex III"/>
    <property type="evidence" value="ECO:0007669"/>
    <property type="project" value="InterPro"/>
</dbReference>
<proteinExistence type="inferred from homology"/>
<keyword evidence="7 12" id="KW-0249">Electron transport</keyword>
<evidence type="ECO:0000256" key="10">
    <source>
        <dbReference type="ARBA" id="ARBA00038521"/>
    </source>
</evidence>
<dbReference type="EMBL" id="CAIIXF020000001">
    <property type="protein sequence ID" value="CAH1773494.1"/>
    <property type="molecule type" value="Genomic_DNA"/>
</dbReference>
<comment type="function">
    <text evidence="12">Component of the ubiquinol-cytochrome c oxidoreductase, a multisubunit transmembrane complex that is part of the mitochondrial electron transport chain which drives oxidative phosphorylation.</text>
</comment>
<dbReference type="FunFam" id="1.10.1090.10:FF:000001">
    <property type="entry name" value="Cytochrome b-c1 complex subunit 7"/>
    <property type="match status" value="1"/>
</dbReference>
<keyword evidence="6 12" id="KW-0999">Mitochondrion inner membrane</keyword>
<keyword evidence="14" id="KW-1185">Reference proteome</keyword>
<evidence type="ECO:0000256" key="4">
    <source>
        <dbReference type="ARBA" id="ARBA00022448"/>
    </source>
</evidence>
<dbReference type="GO" id="GO:0005743">
    <property type="term" value="C:mitochondrial inner membrane"/>
    <property type="evidence" value="ECO:0007669"/>
    <property type="project" value="UniProtKB-SubCell"/>
</dbReference>